<protein>
    <submittedName>
        <fullName evidence="4">Acetyltransferase</fullName>
        <ecNumber evidence="4">2.3.1.-</ecNumber>
    </submittedName>
</protein>
<evidence type="ECO:0000313" key="5">
    <source>
        <dbReference type="Proteomes" id="UP000254664"/>
    </source>
</evidence>
<reference evidence="4 5" key="1">
    <citation type="submission" date="2018-06" db="EMBL/GenBank/DDBJ databases">
        <authorList>
            <consortium name="Pathogen Informatics"/>
            <person name="Doyle S."/>
        </authorList>
    </citation>
    <scope>NUCLEOTIDE SEQUENCE [LARGE SCALE GENOMIC DNA]</scope>
    <source>
        <strain evidence="4 5">NCTC9836</strain>
    </source>
</reference>
<keyword evidence="5" id="KW-1185">Reference proteome</keyword>
<feature type="domain" description="N-acetyltransferase" evidence="3">
    <location>
        <begin position="1"/>
        <end position="141"/>
    </location>
</feature>
<keyword evidence="1 4" id="KW-0808">Transferase</keyword>
<dbReference type="PANTHER" id="PTHR43800">
    <property type="entry name" value="PEPTIDYL-LYSINE N-ACETYLTRANSFERASE YJAB"/>
    <property type="match status" value="1"/>
</dbReference>
<dbReference type="NCBIfam" id="NF007853">
    <property type="entry name" value="PRK10562.1"/>
    <property type="match status" value="1"/>
</dbReference>
<gene>
    <name evidence="4" type="primary">yjaB</name>
    <name evidence="4" type="ORF">NCTC9836_02025</name>
</gene>
<dbReference type="RefSeq" id="WP_115641612.1">
    <property type="nucleotide sequence ID" value="NZ_UFWZ01000001.1"/>
</dbReference>
<evidence type="ECO:0000259" key="3">
    <source>
        <dbReference type="PROSITE" id="PS51186"/>
    </source>
</evidence>
<dbReference type="InterPro" id="IPR016181">
    <property type="entry name" value="Acyl_CoA_acyltransferase"/>
</dbReference>
<evidence type="ECO:0000313" key="4">
    <source>
        <dbReference type="EMBL" id="SUY47684.1"/>
    </source>
</evidence>
<dbReference type="PANTHER" id="PTHR43800:SF1">
    <property type="entry name" value="PEPTIDYL-LYSINE N-ACETYLTRANSFERASE YJAB"/>
    <property type="match status" value="1"/>
</dbReference>
<dbReference type="Proteomes" id="UP000254664">
    <property type="component" value="Unassembled WGS sequence"/>
</dbReference>
<organism evidence="4 5">
    <name type="scientific">Clostridium putrefaciens</name>
    <dbReference type="NCBI Taxonomy" id="99675"/>
    <lineage>
        <taxon>Bacteria</taxon>
        <taxon>Bacillati</taxon>
        <taxon>Bacillota</taxon>
        <taxon>Clostridia</taxon>
        <taxon>Eubacteriales</taxon>
        <taxon>Clostridiaceae</taxon>
        <taxon>Clostridium</taxon>
    </lineage>
</organism>
<keyword evidence="2 4" id="KW-0012">Acyltransferase</keyword>
<proteinExistence type="predicted"/>
<evidence type="ECO:0000256" key="2">
    <source>
        <dbReference type="ARBA" id="ARBA00023315"/>
    </source>
</evidence>
<dbReference type="SUPFAM" id="SSF55729">
    <property type="entry name" value="Acyl-CoA N-acyltransferases (Nat)"/>
    <property type="match status" value="1"/>
</dbReference>
<dbReference type="EC" id="2.3.1.-" evidence="4"/>
<dbReference type="EMBL" id="UFWZ01000001">
    <property type="protein sequence ID" value="SUY47684.1"/>
    <property type="molecule type" value="Genomic_DNA"/>
</dbReference>
<dbReference type="PROSITE" id="PS51186">
    <property type="entry name" value="GNAT"/>
    <property type="match status" value="1"/>
</dbReference>
<dbReference type="AlphaFoldDB" id="A0A381J8S3"/>
<dbReference type="InterPro" id="IPR000182">
    <property type="entry name" value="GNAT_dom"/>
</dbReference>
<dbReference type="CDD" id="cd04301">
    <property type="entry name" value="NAT_SF"/>
    <property type="match status" value="1"/>
</dbReference>
<evidence type="ECO:0000256" key="1">
    <source>
        <dbReference type="ARBA" id="ARBA00022679"/>
    </source>
</evidence>
<accession>A0A381J8S3</accession>
<dbReference type="Pfam" id="PF13673">
    <property type="entry name" value="Acetyltransf_10"/>
    <property type="match status" value="1"/>
</dbReference>
<dbReference type="OrthoDB" id="88131at2"/>
<dbReference type="Gene3D" id="3.40.630.30">
    <property type="match status" value="1"/>
</dbReference>
<sequence>MIREFKENDLNSIMKLWLHTNILAHDFIDIGYWKSNYDKVKQMMPEATIFVYEEDNLIKGFVGLSENYIAGIFVETTYQSQGVGKTLLDYIKERNTELLLQVYEKNSRAVTFYLREEFTVHNKQIDGNTNEAELVMNWNAD</sequence>
<dbReference type="GO" id="GO:0016747">
    <property type="term" value="F:acyltransferase activity, transferring groups other than amino-acyl groups"/>
    <property type="evidence" value="ECO:0007669"/>
    <property type="project" value="InterPro"/>
</dbReference>
<name>A0A381J8S3_9CLOT</name>